<dbReference type="Gene3D" id="2.60.120.920">
    <property type="match status" value="1"/>
</dbReference>
<evidence type="ECO:0000256" key="1">
    <source>
        <dbReference type="ARBA" id="ARBA00022588"/>
    </source>
</evidence>
<dbReference type="PROSITE" id="PS00518">
    <property type="entry name" value="ZF_RING_1"/>
    <property type="match status" value="1"/>
</dbReference>
<evidence type="ECO:0000256" key="6">
    <source>
        <dbReference type="PROSITE-ProRule" id="PRU00024"/>
    </source>
</evidence>
<dbReference type="SMART" id="SM00589">
    <property type="entry name" value="PRY"/>
    <property type="match status" value="1"/>
</dbReference>
<dbReference type="CDD" id="cd19769">
    <property type="entry name" value="Bbox2_TRIM16-like"/>
    <property type="match status" value="1"/>
</dbReference>
<dbReference type="SUPFAM" id="SSF49899">
    <property type="entry name" value="Concanavalin A-like lectins/glucanases"/>
    <property type="match status" value="1"/>
</dbReference>
<dbReference type="Pfam" id="PF00643">
    <property type="entry name" value="zf-B_box"/>
    <property type="match status" value="1"/>
</dbReference>
<dbReference type="PRINTS" id="PR01407">
    <property type="entry name" value="BUTYPHLNCDUF"/>
</dbReference>
<feature type="domain" description="B30.2/SPRY" evidence="10">
    <location>
        <begin position="347"/>
        <end position="541"/>
    </location>
</feature>
<dbReference type="SUPFAM" id="SSF57850">
    <property type="entry name" value="RING/U-box"/>
    <property type="match status" value="1"/>
</dbReference>
<dbReference type="PANTHER" id="PTHR25465:SF32">
    <property type="entry name" value="BLOODTHIRSTY-RELATED GENE FAMILY, MEMBER 16 ISOFORM X1-RELATED"/>
    <property type="match status" value="1"/>
</dbReference>
<dbReference type="GO" id="GO:0008270">
    <property type="term" value="F:zinc ion binding"/>
    <property type="evidence" value="ECO:0007669"/>
    <property type="project" value="UniProtKB-KW"/>
</dbReference>
<keyword evidence="4" id="KW-0862">Zinc</keyword>
<dbReference type="GeneTree" id="ENSGT01040000240400"/>
<evidence type="ECO:0000256" key="4">
    <source>
        <dbReference type="ARBA" id="ARBA00022833"/>
    </source>
</evidence>
<evidence type="ECO:0000256" key="5">
    <source>
        <dbReference type="ARBA" id="ARBA00022859"/>
    </source>
</evidence>
<reference evidence="11" key="1">
    <citation type="submission" date="2025-08" db="UniProtKB">
        <authorList>
            <consortium name="Ensembl"/>
        </authorList>
    </citation>
    <scope>IDENTIFICATION</scope>
</reference>
<dbReference type="Gene3D" id="4.10.830.40">
    <property type="match status" value="1"/>
</dbReference>
<dbReference type="Pfam" id="PF13765">
    <property type="entry name" value="PRY"/>
    <property type="match status" value="1"/>
</dbReference>
<dbReference type="InterPro" id="IPR001841">
    <property type="entry name" value="Znf_RING"/>
</dbReference>
<dbReference type="CDD" id="cd13733">
    <property type="entry name" value="SPRY_PRY_C-I_1"/>
    <property type="match status" value="1"/>
</dbReference>
<protein>
    <submittedName>
        <fullName evidence="11">E3 ubiquitin-protein ligase TRIM21-like</fullName>
    </submittedName>
</protein>
<dbReference type="PROSITE" id="PS50119">
    <property type="entry name" value="ZF_BBOX"/>
    <property type="match status" value="1"/>
</dbReference>
<keyword evidence="12" id="KW-1185">Reference proteome</keyword>
<evidence type="ECO:0000256" key="7">
    <source>
        <dbReference type="SAM" id="Coils"/>
    </source>
</evidence>
<dbReference type="InterPro" id="IPR000315">
    <property type="entry name" value="Znf_B-box"/>
</dbReference>
<evidence type="ECO:0000259" key="10">
    <source>
        <dbReference type="PROSITE" id="PS50188"/>
    </source>
</evidence>
<dbReference type="Gene3D" id="3.30.160.60">
    <property type="entry name" value="Classic Zinc Finger"/>
    <property type="match status" value="1"/>
</dbReference>
<dbReference type="PROSITE" id="PS50089">
    <property type="entry name" value="ZF_RING_2"/>
    <property type="match status" value="1"/>
</dbReference>
<dbReference type="InterPro" id="IPR001870">
    <property type="entry name" value="B30.2/SPRY"/>
</dbReference>
<dbReference type="STRING" id="56723.ENSLBEP00000029737"/>
<evidence type="ECO:0000313" key="11">
    <source>
        <dbReference type="Ensembl" id="ENSLBEP00000029737.1"/>
    </source>
</evidence>
<dbReference type="PROSITE" id="PS50188">
    <property type="entry name" value="B302_SPRY"/>
    <property type="match status" value="1"/>
</dbReference>
<dbReference type="SMART" id="SM00449">
    <property type="entry name" value="SPRY"/>
    <property type="match status" value="1"/>
</dbReference>
<evidence type="ECO:0000256" key="3">
    <source>
        <dbReference type="ARBA" id="ARBA00022771"/>
    </source>
</evidence>
<dbReference type="InterPro" id="IPR003877">
    <property type="entry name" value="SPRY_dom"/>
</dbReference>
<organism evidence="11 12">
    <name type="scientific">Labrus bergylta</name>
    <name type="common">ballan wrasse</name>
    <dbReference type="NCBI Taxonomy" id="56723"/>
    <lineage>
        <taxon>Eukaryota</taxon>
        <taxon>Metazoa</taxon>
        <taxon>Chordata</taxon>
        <taxon>Craniata</taxon>
        <taxon>Vertebrata</taxon>
        <taxon>Euteleostomi</taxon>
        <taxon>Actinopterygii</taxon>
        <taxon>Neopterygii</taxon>
        <taxon>Teleostei</taxon>
        <taxon>Neoteleostei</taxon>
        <taxon>Acanthomorphata</taxon>
        <taxon>Eupercaria</taxon>
        <taxon>Labriformes</taxon>
        <taxon>Labridae</taxon>
        <taxon>Labrus</taxon>
    </lineage>
</organism>
<feature type="coiled-coil region" evidence="7">
    <location>
        <begin position="185"/>
        <end position="212"/>
    </location>
</feature>
<evidence type="ECO:0000259" key="9">
    <source>
        <dbReference type="PROSITE" id="PS50119"/>
    </source>
</evidence>
<dbReference type="InterPro" id="IPR017907">
    <property type="entry name" value="Znf_RING_CS"/>
</dbReference>
<evidence type="ECO:0000313" key="12">
    <source>
        <dbReference type="Proteomes" id="UP000261660"/>
    </source>
</evidence>
<sequence>MAAVSSLLHEDQFLCSICLDVFTDPVTIPCGHNFCKTCITEHWSVNVPCQCPLCKELHEKKPDLRINTVLSEMASQLRLSVQKETSSSSEEQLANTGEVLCDYCTETKQKALKSCLDCLVSYCETHLEPHQRIQALKRHKLVNPVENLESRICKKHERPLEQFCKTDQVCVCGFCIESEHKSHQIVSLREEYEAKKAVLSETEAEVQKMIKERQVKIEDFKQSVKLSKEDADRETATSVQVFTALIRSVEEGLAQLIDLIKEKHNATEKQAEDFIKVLEEEISELTKRNTEVEAHSRNKDHLQFLQNFSSLKTPPPTKDWKTVKVYSSYEGTVRTALTQLEETLSREMKMLCADAELKKYKQYSVDVTLDPETAYPKLILSDDGKQVSHRDAIQNLSASPKRFLSYFCVVGKQSFSSGRSYYEVQVGGKTDWLVGVARESINRKVPLTFSPQKGLWTVWLDGKEIKAYTDPPVRLCLNSKPQKVGVFVDYEVGLVSFYDVDAPALIYSFTGCSFTEKLYPIFNPRNNNGGRNSTPLIICPVNKTDKNDHTSDPIVLQRSTVQLEMSKSKVKPNSPLQICPQNKCHCVMMIHYIPLNNAVHLLRKNM</sequence>
<dbReference type="InterPro" id="IPR013320">
    <property type="entry name" value="ConA-like_dom_sf"/>
</dbReference>
<proteinExistence type="predicted"/>
<dbReference type="GO" id="GO:0005737">
    <property type="term" value="C:cytoplasm"/>
    <property type="evidence" value="ECO:0007669"/>
    <property type="project" value="UniProtKB-ARBA"/>
</dbReference>
<keyword evidence="2" id="KW-0479">Metal-binding</keyword>
<feature type="coiled-coil region" evidence="7">
    <location>
        <begin position="261"/>
        <end position="295"/>
    </location>
</feature>
<dbReference type="OrthoDB" id="6270329at2759"/>
<dbReference type="InterPro" id="IPR043136">
    <property type="entry name" value="B30.2/SPRY_sf"/>
</dbReference>
<dbReference type="SMART" id="SM00336">
    <property type="entry name" value="BBOX"/>
    <property type="match status" value="2"/>
</dbReference>
<dbReference type="Gene3D" id="3.30.40.10">
    <property type="entry name" value="Zinc/RING finger domain, C3HC4 (zinc finger)"/>
    <property type="match status" value="1"/>
</dbReference>
<reference evidence="11" key="2">
    <citation type="submission" date="2025-09" db="UniProtKB">
        <authorList>
            <consortium name="Ensembl"/>
        </authorList>
    </citation>
    <scope>IDENTIFICATION</scope>
</reference>
<keyword evidence="7" id="KW-0175">Coiled coil</keyword>
<dbReference type="AlphaFoldDB" id="A0A3Q3G9Y7"/>
<dbReference type="Pfam" id="PF25600">
    <property type="entry name" value="TRIM_CC"/>
    <property type="match status" value="1"/>
</dbReference>
<dbReference type="Proteomes" id="UP000261660">
    <property type="component" value="Unplaced"/>
</dbReference>
<evidence type="ECO:0000256" key="2">
    <source>
        <dbReference type="ARBA" id="ARBA00022723"/>
    </source>
</evidence>
<dbReference type="GO" id="GO:0045087">
    <property type="term" value="P:innate immune response"/>
    <property type="evidence" value="ECO:0007669"/>
    <property type="project" value="UniProtKB-KW"/>
</dbReference>
<feature type="domain" description="B box-type" evidence="9">
    <location>
        <begin position="148"/>
        <end position="188"/>
    </location>
</feature>
<dbReference type="InterPro" id="IPR003879">
    <property type="entry name" value="Butyrophylin_SPRY"/>
</dbReference>
<keyword evidence="5" id="KW-0391">Immunity</keyword>
<keyword evidence="1" id="KW-0399">Innate immunity</keyword>
<dbReference type="InterPro" id="IPR058030">
    <property type="entry name" value="TRIM8/14/16/25/29/45/65_CC"/>
</dbReference>
<dbReference type="PANTHER" id="PTHR25465">
    <property type="entry name" value="B-BOX DOMAIN CONTAINING"/>
    <property type="match status" value="1"/>
</dbReference>
<keyword evidence="3 6" id="KW-0863">Zinc-finger</keyword>
<dbReference type="SUPFAM" id="SSF57845">
    <property type="entry name" value="B-box zinc-binding domain"/>
    <property type="match status" value="1"/>
</dbReference>
<dbReference type="InterPro" id="IPR013083">
    <property type="entry name" value="Znf_RING/FYVE/PHD"/>
</dbReference>
<feature type="domain" description="RING-type" evidence="8">
    <location>
        <begin position="15"/>
        <end position="55"/>
    </location>
</feature>
<dbReference type="InterPro" id="IPR027370">
    <property type="entry name" value="Znf-RING_euk"/>
</dbReference>
<dbReference type="FunFam" id="2.60.120.920:FF:000004">
    <property type="entry name" value="Butyrophilin subfamily 1 member A1"/>
    <property type="match status" value="1"/>
</dbReference>
<dbReference type="Pfam" id="PF13445">
    <property type="entry name" value="zf-RING_UBOX"/>
    <property type="match status" value="1"/>
</dbReference>
<dbReference type="SMART" id="SM00184">
    <property type="entry name" value="RING"/>
    <property type="match status" value="1"/>
</dbReference>
<dbReference type="InParanoid" id="A0A3Q3G9Y7"/>
<name>A0A3Q3G9Y7_9LABR</name>
<dbReference type="Pfam" id="PF00622">
    <property type="entry name" value="SPRY"/>
    <property type="match status" value="1"/>
</dbReference>
<dbReference type="Ensembl" id="ENSLBET00000031137.1">
    <property type="protein sequence ID" value="ENSLBEP00000029737.1"/>
    <property type="gene ID" value="ENSLBEG00000022498.1"/>
</dbReference>
<accession>A0A3Q3G9Y7</accession>
<evidence type="ECO:0000259" key="8">
    <source>
        <dbReference type="PROSITE" id="PS50089"/>
    </source>
</evidence>
<dbReference type="InterPro" id="IPR006574">
    <property type="entry name" value="PRY"/>
</dbReference>
<dbReference type="InterPro" id="IPR051051">
    <property type="entry name" value="E3_ubiq-ligase_TRIM/RNF"/>
</dbReference>
<dbReference type="FunCoup" id="A0A3Q3G9Y7">
    <property type="interactions" value="680"/>
</dbReference>